<feature type="region of interest" description="Disordered" evidence="1">
    <location>
        <begin position="1"/>
        <end position="31"/>
    </location>
</feature>
<comment type="caution">
    <text evidence="2">The sequence shown here is derived from an EMBL/GenBank/DDBJ whole genome shotgun (WGS) entry which is preliminary data.</text>
</comment>
<evidence type="ECO:0000313" key="2">
    <source>
        <dbReference type="EMBL" id="MCI89693.1"/>
    </source>
</evidence>
<name>A0A392VQC6_9FABA</name>
<organism evidence="2 3">
    <name type="scientific">Trifolium medium</name>
    <dbReference type="NCBI Taxonomy" id="97028"/>
    <lineage>
        <taxon>Eukaryota</taxon>
        <taxon>Viridiplantae</taxon>
        <taxon>Streptophyta</taxon>
        <taxon>Embryophyta</taxon>
        <taxon>Tracheophyta</taxon>
        <taxon>Spermatophyta</taxon>
        <taxon>Magnoliopsida</taxon>
        <taxon>eudicotyledons</taxon>
        <taxon>Gunneridae</taxon>
        <taxon>Pentapetalae</taxon>
        <taxon>rosids</taxon>
        <taxon>fabids</taxon>
        <taxon>Fabales</taxon>
        <taxon>Fabaceae</taxon>
        <taxon>Papilionoideae</taxon>
        <taxon>50 kb inversion clade</taxon>
        <taxon>NPAAA clade</taxon>
        <taxon>Hologalegina</taxon>
        <taxon>IRL clade</taxon>
        <taxon>Trifolieae</taxon>
        <taxon>Trifolium</taxon>
    </lineage>
</organism>
<proteinExistence type="predicted"/>
<accession>A0A392VQC6</accession>
<dbReference type="AlphaFoldDB" id="A0A392VQC6"/>
<keyword evidence="3" id="KW-1185">Reference proteome</keyword>
<dbReference type="Proteomes" id="UP000265520">
    <property type="component" value="Unassembled WGS sequence"/>
</dbReference>
<protein>
    <submittedName>
        <fullName evidence="2">Envelope-like protein</fullName>
    </submittedName>
</protein>
<feature type="non-terminal residue" evidence="2">
    <location>
        <position position="70"/>
    </location>
</feature>
<evidence type="ECO:0000256" key="1">
    <source>
        <dbReference type="SAM" id="MobiDB-lite"/>
    </source>
</evidence>
<sequence length="70" mass="7667">PKKGWSKVAVPSDQKKKNLKRKSSPSSDSEYDVVQDVADILQSAKKKTGGKKIPQNVCEAPLDNVSFHSL</sequence>
<feature type="non-terminal residue" evidence="2">
    <location>
        <position position="1"/>
    </location>
</feature>
<evidence type="ECO:0000313" key="3">
    <source>
        <dbReference type="Proteomes" id="UP000265520"/>
    </source>
</evidence>
<dbReference type="EMBL" id="LXQA011225546">
    <property type="protein sequence ID" value="MCI89693.1"/>
    <property type="molecule type" value="Genomic_DNA"/>
</dbReference>
<reference evidence="2 3" key="1">
    <citation type="journal article" date="2018" name="Front. Plant Sci.">
        <title>Red Clover (Trifolium pratense) and Zigzag Clover (T. medium) - A Picture of Genomic Similarities and Differences.</title>
        <authorList>
            <person name="Dluhosova J."/>
            <person name="Istvanek J."/>
            <person name="Nedelnik J."/>
            <person name="Repkova J."/>
        </authorList>
    </citation>
    <scope>NUCLEOTIDE SEQUENCE [LARGE SCALE GENOMIC DNA]</scope>
    <source>
        <strain evidence="3">cv. 10/8</strain>
        <tissue evidence="2">Leaf</tissue>
    </source>
</reference>